<gene>
    <name evidence="1" type="ORF">K7432_007534</name>
</gene>
<dbReference type="EMBL" id="JASJQH010000376">
    <property type="protein sequence ID" value="KAK9764737.1"/>
    <property type="molecule type" value="Genomic_DNA"/>
</dbReference>
<proteinExistence type="predicted"/>
<organism evidence="1 2">
    <name type="scientific">Basidiobolus ranarum</name>
    <dbReference type="NCBI Taxonomy" id="34480"/>
    <lineage>
        <taxon>Eukaryota</taxon>
        <taxon>Fungi</taxon>
        <taxon>Fungi incertae sedis</taxon>
        <taxon>Zoopagomycota</taxon>
        <taxon>Entomophthoromycotina</taxon>
        <taxon>Basidiobolomycetes</taxon>
        <taxon>Basidiobolales</taxon>
        <taxon>Basidiobolaceae</taxon>
        <taxon>Basidiobolus</taxon>
    </lineage>
</organism>
<evidence type="ECO:0000313" key="1">
    <source>
        <dbReference type="EMBL" id="KAK9764737.1"/>
    </source>
</evidence>
<name>A0ABR2WTA8_9FUNG</name>
<protein>
    <submittedName>
        <fullName evidence="1">Uncharacterized protein</fullName>
    </submittedName>
</protein>
<reference evidence="1 2" key="1">
    <citation type="submission" date="2023-04" db="EMBL/GenBank/DDBJ databases">
        <title>Genome of Basidiobolus ranarum AG-B5.</title>
        <authorList>
            <person name="Stajich J.E."/>
            <person name="Carter-House D."/>
            <person name="Gryganskyi A."/>
        </authorList>
    </citation>
    <scope>NUCLEOTIDE SEQUENCE [LARGE SCALE GENOMIC DNA]</scope>
    <source>
        <strain evidence="1 2">AG-B5</strain>
    </source>
</reference>
<accession>A0ABR2WTA8</accession>
<sequence>MAFNAYEWSLKRIYATELAFDDLYSNICQDTRSRGVSIDLDQLETEILRSSVAPENFSKRVKLSTEEIMDTRIPSPKELPPLKVAESFQVVHKPPPELSTSLENYNWVPYYCSESSLVFEE</sequence>
<keyword evidence="2" id="KW-1185">Reference proteome</keyword>
<evidence type="ECO:0000313" key="2">
    <source>
        <dbReference type="Proteomes" id="UP001479436"/>
    </source>
</evidence>
<comment type="caution">
    <text evidence="1">The sequence shown here is derived from an EMBL/GenBank/DDBJ whole genome shotgun (WGS) entry which is preliminary data.</text>
</comment>
<dbReference type="Proteomes" id="UP001479436">
    <property type="component" value="Unassembled WGS sequence"/>
</dbReference>